<dbReference type="AlphaFoldDB" id="A0A5P2UUG1"/>
<feature type="region of interest" description="Disordered" evidence="1">
    <location>
        <begin position="1"/>
        <end position="58"/>
    </location>
</feature>
<dbReference type="EMBL" id="CP023701">
    <property type="protein sequence ID" value="QEU82530.1"/>
    <property type="molecule type" value="Genomic_DNA"/>
</dbReference>
<reference evidence="2" key="1">
    <citation type="journal article" date="2014" name="Int. J. Syst. Evol. Microbiol.">
        <title>Complete genome sequence of Corynebacterium casei LMG S-19264T (=DSM 44701T), isolated from a smear-ripened cheese.</title>
        <authorList>
            <consortium name="US DOE Joint Genome Institute (JGI-PGF)"/>
            <person name="Walter F."/>
            <person name="Albersmeier A."/>
            <person name="Kalinowski J."/>
            <person name="Ruckert C."/>
        </authorList>
    </citation>
    <scope>NUCLEOTIDE SEQUENCE</scope>
    <source>
        <strain evidence="2">JCM 4834</strain>
    </source>
</reference>
<keyword evidence="4" id="KW-1185">Reference proteome</keyword>
<dbReference type="Proteomes" id="UP000634660">
    <property type="component" value="Unassembled WGS sequence"/>
</dbReference>
<dbReference type="EMBL" id="BMVX01000019">
    <property type="protein sequence ID" value="GGZ81856.1"/>
    <property type="molecule type" value="Genomic_DNA"/>
</dbReference>
<evidence type="ECO:0008006" key="5">
    <source>
        <dbReference type="Google" id="ProtNLM"/>
    </source>
</evidence>
<evidence type="ECO:0000313" key="2">
    <source>
        <dbReference type="EMBL" id="GGZ81856.1"/>
    </source>
</evidence>
<proteinExistence type="predicted"/>
<name>A0A5P2UUG1_9ACTN</name>
<evidence type="ECO:0000313" key="4">
    <source>
        <dbReference type="Proteomes" id="UP000326831"/>
    </source>
</evidence>
<evidence type="ECO:0000313" key="3">
    <source>
        <dbReference type="EMBL" id="QEU82530.1"/>
    </source>
</evidence>
<reference evidence="2" key="3">
    <citation type="submission" date="2020-09" db="EMBL/GenBank/DDBJ databases">
        <authorList>
            <person name="Sun Q."/>
            <person name="Ohkuma M."/>
        </authorList>
    </citation>
    <scope>NUCLEOTIDE SEQUENCE</scope>
    <source>
        <strain evidence="2">JCM 4834</strain>
    </source>
</reference>
<reference evidence="3 4" key="2">
    <citation type="submission" date="2017-09" db="EMBL/GenBank/DDBJ databases">
        <authorList>
            <person name="Lee N."/>
            <person name="Cho B.-K."/>
        </authorList>
    </citation>
    <scope>NUCLEOTIDE SEQUENCE [LARGE SCALE GENOMIC DNA]</scope>
    <source>
        <strain evidence="3 4">ATCC 27467</strain>
    </source>
</reference>
<organism evidence="3 4">
    <name type="scientific">Streptomyces subrutilus</name>
    <dbReference type="NCBI Taxonomy" id="36818"/>
    <lineage>
        <taxon>Bacteria</taxon>
        <taxon>Bacillati</taxon>
        <taxon>Actinomycetota</taxon>
        <taxon>Actinomycetes</taxon>
        <taxon>Kitasatosporales</taxon>
        <taxon>Streptomycetaceae</taxon>
        <taxon>Streptomyces</taxon>
    </lineage>
</organism>
<dbReference type="KEGG" id="ssub:CP968_33555"/>
<gene>
    <name evidence="3" type="ORF">CP968_33555</name>
    <name evidence="2" type="ORF">GCM10010371_46860</name>
</gene>
<protein>
    <recommendedName>
        <fullName evidence="5">ATP-binding protein</fullName>
    </recommendedName>
</protein>
<evidence type="ECO:0000256" key="1">
    <source>
        <dbReference type="SAM" id="MobiDB-lite"/>
    </source>
</evidence>
<dbReference type="Proteomes" id="UP000326831">
    <property type="component" value="Chromosome"/>
</dbReference>
<dbReference type="OrthoDB" id="4266647at2"/>
<accession>A0A5P2UUG1</accession>
<sequence>MDGPGSAKGPRVPPDYPPKTPPPPKRPAEAPRPKARSGAEPDADLLPAPHGARPATRDRVRMTVRNRRAASWTLPGDRWTSAKAAARVVAAVRGWGYAHPGDDVLDRSTTLLVGAALADGGRRISVHVADQDDLLLIVALSHRAGPAPDDEALLTRIAAVTGTAGCGSDAAADGRRVWALLDTRPRPCAYGDDGAVPPPRWG</sequence>
<feature type="compositionally biased region" description="Pro residues" evidence="1">
    <location>
        <begin position="11"/>
        <end position="25"/>
    </location>
</feature>